<dbReference type="GO" id="GO:0044208">
    <property type="term" value="P:'de novo' AMP biosynthetic process"/>
    <property type="evidence" value="ECO:0007669"/>
    <property type="project" value="UniProtKB-UniRule"/>
</dbReference>
<feature type="binding site" evidence="8">
    <location>
        <position position="14"/>
    </location>
    <ligand>
        <name>Mg(2+)</name>
        <dbReference type="ChEBI" id="CHEBI:18420"/>
    </ligand>
</feature>
<proteinExistence type="inferred from homology"/>
<keyword evidence="8" id="KW-0963">Cytoplasm</keyword>
<dbReference type="FunFam" id="1.10.300.10:FF:000001">
    <property type="entry name" value="Adenylosuccinate synthetase"/>
    <property type="match status" value="1"/>
</dbReference>
<dbReference type="GO" id="GO:0000287">
    <property type="term" value="F:magnesium ion binding"/>
    <property type="evidence" value="ECO:0007669"/>
    <property type="project" value="UniProtKB-UniRule"/>
</dbReference>
<feature type="binding site" description="in other chain" evidence="8">
    <location>
        <position position="226"/>
    </location>
    <ligand>
        <name>IMP</name>
        <dbReference type="ChEBI" id="CHEBI:58053"/>
        <note>ligand shared between dimeric partners</note>
    </ligand>
</feature>
<dbReference type="RefSeq" id="WP_117002720.1">
    <property type="nucleotide sequence ID" value="NZ_BMJS01000015.1"/>
</dbReference>
<dbReference type="GO" id="GO:0046040">
    <property type="term" value="P:IMP metabolic process"/>
    <property type="evidence" value="ECO:0007669"/>
    <property type="project" value="TreeGrafter"/>
</dbReference>
<keyword evidence="2 8" id="KW-0436">Ligase</keyword>
<comment type="subunit">
    <text evidence="1 8">Homodimer.</text>
</comment>
<dbReference type="GO" id="GO:0004019">
    <property type="term" value="F:adenylosuccinate synthase activity"/>
    <property type="evidence" value="ECO:0007669"/>
    <property type="project" value="UniProtKB-UniRule"/>
</dbReference>
<dbReference type="UniPathway" id="UPA00075">
    <property type="reaction ID" value="UER00335"/>
</dbReference>
<evidence type="ECO:0000256" key="1">
    <source>
        <dbReference type="ARBA" id="ARBA00011738"/>
    </source>
</evidence>
<keyword evidence="5 8" id="KW-0658">Purine biosynthesis</keyword>
<dbReference type="NCBIfam" id="TIGR00184">
    <property type="entry name" value="purA"/>
    <property type="match status" value="1"/>
</dbReference>
<comment type="function">
    <text evidence="8">Plays an important role in the de novo pathway of purine nucleotide biosynthesis. Catalyzes the first committed step in the biosynthesis of AMP from IMP.</text>
</comment>
<dbReference type="InterPro" id="IPR042109">
    <property type="entry name" value="Adenylosuccinate_synth_dom1"/>
</dbReference>
<protein>
    <recommendedName>
        <fullName evidence="8 10">Adenylosuccinate synthetase</fullName>
        <shortName evidence="8">AMPSase</shortName>
        <shortName evidence="8">AdSS</shortName>
        <ecNumber evidence="8 10">6.3.4.4</ecNumber>
    </recommendedName>
    <alternativeName>
        <fullName evidence="8">IMP--aspartate ligase</fullName>
    </alternativeName>
</protein>
<dbReference type="Gene3D" id="3.90.170.10">
    <property type="entry name" value="Adenylosuccinate Synthetase, subunit A, domain 3"/>
    <property type="match status" value="1"/>
</dbReference>
<dbReference type="PROSITE" id="PS00513">
    <property type="entry name" value="ADENYLOSUCCIN_SYN_2"/>
    <property type="match status" value="1"/>
</dbReference>
<dbReference type="Gene3D" id="3.40.440.10">
    <property type="entry name" value="Adenylosuccinate Synthetase, subunit A, domain 1"/>
    <property type="match status" value="1"/>
</dbReference>
<name>A0A8J2Z4D6_9GAMM</name>
<feature type="binding site" description="in other chain" evidence="8">
    <location>
        <begin position="39"/>
        <end position="42"/>
    </location>
    <ligand>
        <name>IMP</name>
        <dbReference type="ChEBI" id="CHEBI:58053"/>
        <note>ligand shared between dimeric partners</note>
    </ligand>
</feature>
<keyword evidence="7 8" id="KW-0342">GTP-binding</keyword>
<dbReference type="GO" id="GO:0005525">
    <property type="term" value="F:GTP binding"/>
    <property type="evidence" value="ECO:0007669"/>
    <property type="project" value="UniProtKB-UniRule"/>
</dbReference>
<feature type="binding site" description="in other chain" evidence="8">
    <location>
        <begin position="14"/>
        <end position="17"/>
    </location>
    <ligand>
        <name>IMP</name>
        <dbReference type="ChEBI" id="CHEBI:58053"/>
        <note>ligand shared between dimeric partners</note>
    </ligand>
</feature>
<dbReference type="OrthoDB" id="9807553at2"/>
<feature type="binding site" evidence="8">
    <location>
        <begin position="333"/>
        <end position="335"/>
    </location>
    <ligand>
        <name>GTP</name>
        <dbReference type="ChEBI" id="CHEBI:37565"/>
    </ligand>
</feature>
<evidence type="ECO:0000313" key="11">
    <source>
        <dbReference type="EMBL" id="GGF98530.1"/>
    </source>
</evidence>
<keyword evidence="3 8" id="KW-0479">Metal-binding</keyword>
<dbReference type="CDD" id="cd03108">
    <property type="entry name" value="AdSS"/>
    <property type="match status" value="1"/>
</dbReference>
<feature type="binding site" description="in other chain" evidence="8">
    <location>
        <position position="241"/>
    </location>
    <ligand>
        <name>IMP</name>
        <dbReference type="ChEBI" id="CHEBI:58053"/>
        <note>ligand shared between dimeric partners</note>
    </ligand>
</feature>
<dbReference type="HAMAP" id="MF_00011">
    <property type="entry name" value="Adenylosucc_synth"/>
    <property type="match status" value="1"/>
</dbReference>
<dbReference type="SMART" id="SM00788">
    <property type="entry name" value="Adenylsucc_synt"/>
    <property type="match status" value="1"/>
</dbReference>
<reference evidence="11" key="1">
    <citation type="journal article" date="2014" name="Int. J. Syst. Evol. Microbiol.">
        <title>Complete genome sequence of Corynebacterium casei LMG S-19264T (=DSM 44701T), isolated from a smear-ripened cheese.</title>
        <authorList>
            <consortium name="US DOE Joint Genome Institute (JGI-PGF)"/>
            <person name="Walter F."/>
            <person name="Albersmeier A."/>
            <person name="Kalinowski J."/>
            <person name="Ruckert C."/>
        </authorList>
    </citation>
    <scope>NUCLEOTIDE SEQUENCE</scope>
    <source>
        <strain evidence="11">CGMCC 1.15758</strain>
    </source>
</reference>
<feature type="active site" description="Proton donor" evidence="8">
    <location>
        <position position="42"/>
    </location>
</feature>
<dbReference type="InterPro" id="IPR042110">
    <property type="entry name" value="Adenylosuccinate_synth_dom2"/>
</dbReference>
<evidence type="ECO:0000256" key="6">
    <source>
        <dbReference type="ARBA" id="ARBA00022842"/>
    </source>
</evidence>
<evidence type="ECO:0000256" key="8">
    <source>
        <dbReference type="HAMAP-Rule" id="MF_00011"/>
    </source>
</evidence>
<evidence type="ECO:0000256" key="4">
    <source>
        <dbReference type="ARBA" id="ARBA00022741"/>
    </source>
</evidence>
<feature type="binding site" evidence="8">
    <location>
        <position position="144"/>
    </location>
    <ligand>
        <name>IMP</name>
        <dbReference type="ChEBI" id="CHEBI:58053"/>
        <note>ligand shared between dimeric partners</note>
    </ligand>
</feature>
<feature type="active site" evidence="9">
    <location>
        <position position="141"/>
    </location>
</feature>
<feature type="binding site" evidence="8">
    <location>
        <begin position="301"/>
        <end position="307"/>
    </location>
    <ligand>
        <name>substrate</name>
    </ligand>
</feature>
<dbReference type="AlphaFoldDB" id="A0A8J2Z4D6"/>
<gene>
    <name evidence="8 11" type="primary">purA</name>
    <name evidence="11" type="ORF">GCM10010995_14740</name>
</gene>
<dbReference type="PANTHER" id="PTHR11846">
    <property type="entry name" value="ADENYLOSUCCINATE SYNTHETASE"/>
    <property type="match status" value="1"/>
</dbReference>
<feature type="binding site" evidence="8">
    <location>
        <begin position="13"/>
        <end position="19"/>
    </location>
    <ligand>
        <name>GTP</name>
        <dbReference type="ChEBI" id="CHEBI:37565"/>
    </ligand>
</feature>
<evidence type="ECO:0000256" key="5">
    <source>
        <dbReference type="ARBA" id="ARBA00022755"/>
    </source>
</evidence>
<evidence type="ECO:0000256" key="3">
    <source>
        <dbReference type="ARBA" id="ARBA00022723"/>
    </source>
</evidence>
<comment type="pathway">
    <text evidence="8 10">Purine metabolism; AMP biosynthesis via de novo pathway; AMP from IMP: step 1/2.</text>
</comment>
<dbReference type="NCBIfam" id="NF002223">
    <property type="entry name" value="PRK01117.1"/>
    <property type="match status" value="1"/>
</dbReference>
<sequence length="430" mass="47376">MNHNIVILGSQWGDEGKGKVVDFLTDKADAVVRFQGGHNAGHTLVINGEVTKLRLIPSGILHEGVKSFIGNGVVVSLEALHAEMDELLARNVPVFERLRISEACPLVLPVHVALDEAREAALGEHKIGTTKRGIGPAYEDKIARRAIRIGDLAHPEKLKAKLTNLLDLHNFTLQNYYKVDVHFDLEETYASLLHYAKTILPMITDVSAELNAIRVNKGKIIFEGAQGTLLDIDHGTYPFVTSSNTISGTVASGAGFGPCYIDAVIGITKAYSTRVGSGAYPTELFDEIGEHLGVKGCEFGTVTGRKRRTGWLDLVALRRAIEINSITSICLTKLDVLDGLTEIKVCVAYELDGKEVSYPPYDNADYLRCKPIYKTLKGWSEETFKQTDYNKLPQAARDYVRFVEQTLNVPIDIISTGPERNQNVIVKNIF</sequence>
<dbReference type="Gene3D" id="1.10.300.10">
    <property type="entry name" value="Adenylosuccinate Synthetase, subunit A, domain 2"/>
    <property type="match status" value="1"/>
</dbReference>
<dbReference type="InterPro" id="IPR033128">
    <property type="entry name" value="Adenylosuccin_syn_Lys_AS"/>
</dbReference>
<comment type="subcellular location">
    <subcellularLocation>
        <location evidence="8">Cytoplasm</location>
    </subcellularLocation>
</comment>
<dbReference type="InterPro" id="IPR042111">
    <property type="entry name" value="Adenylosuccinate_synth_dom3"/>
</dbReference>
<comment type="catalytic activity">
    <reaction evidence="8 10">
        <text>IMP + L-aspartate + GTP = N(6)-(1,2-dicarboxyethyl)-AMP + GDP + phosphate + 2 H(+)</text>
        <dbReference type="Rhea" id="RHEA:15753"/>
        <dbReference type="ChEBI" id="CHEBI:15378"/>
        <dbReference type="ChEBI" id="CHEBI:29991"/>
        <dbReference type="ChEBI" id="CHEBI:37565"/>
        <dbReference type="ChEBI" id="CHEBI:43474"/>
        <dbReference type="ChEBI" id="CHEBI:57567"/>
        <dbReference type="ChEBI" id="CHEBI:58053"/>
        <dbReference type="ChEBI" id="CHEBI:58189"/>
        <dbReference type="EC" id="6.3.4.4"/>
    </reaction>
</comment>
<dbReference type="PROSITE" id="PS01266">
    <property type="entry name" value="ADENYLOSUCCIN_SYN_1"/>
    <property type="match status" value="1"/>
</dbReference>
<feature type="binding site" evidence="8">
    <location>
        <position position="307"/>
    </location>
    <ligand>
        <name>GTP</name>
        <dbReference type="ChEBI" id="CHEBI:37565"/>
    </ligand>
</feature>
<comment type="caution">
    <text evidence="11">The sequence shown here is derived from an EMBL/GenBank/DDBJ whole genome shotgun (WGS) entry which is preliminary data.</text>
</comment>
<dbReference type="SUPFAM" id="SSF52540">
    <property type="entry name" value="P-loop containing nucleoside triphosphate hydrolases"/>
    <property type="match status" value="1"/>
</dbReference>
<dbReference type="Pfam" id="PF00709">
    <property type="entry name" value="Adenylsucc_synt"/>
    <property type="match status" value="1"/>
</dbReference>
<keyword evidence="4 8" id="KW-0547">Nucleotide-binding</keyword>
<dbReference type="GO" id="GO:0005737">
    <property type="term" value="C:cytoplasm"/>
    <property type="evidence" value="ECO:0007669"/>
    <property type="project" value="UniProtKB-SubCell"/>
</dbReference>
<evidence type="ECO:0000256" key="10">
    <source>
        <dbReference type="RuleBase" id="RU000520"/>
    </source>
</evidence>
<accession>A0A8J2Z4D6</accession>
<evidence type="ECO:0000313" key="12">
    <source>
        <dbReference type="Proteomes" id="UP000636949"/>
    </source>
</evidence>
<evidence type="ECO:0000256" key="2">
    <source>
        <dbReference type="ARBA" id="ARBA00022598"/>
    </source>
</evidence>
<comment type="cofactor">
    <cofactor evidence="8">
        <name>Mg(2+)</name>
        <dbReference type="ChEBI" id="CHEBI:18420"/>
    </cofactor>
    <text evidence="8">Binds 1 Mg(2+) ion per subunit.</text>
</comment>
<organism evidence="11 12">
    <name type="scientific">Cysteiniphilum litorale</name>
    <dbReference type="NCBI Taxonomy" id="2056700"/>
    <lineage>
        <taxon>Bacteria</taxon>
        <taxon>Pseudomonadati</taxon>
        <taxon>Pseudomonadota</taxon>
        <taxon>Gammaproteobacteria</taxon>
        <taxon>Thiotrichales</taxon>
        <taxon>Fastidiosibacteraceae</taxon>
        <taxon>Cysteiniphilum</taxon>
    </lineage>
</organism>
<dbReference type="InterPro" id="IPR027417">
    <property type="entry name" value="P-loop_NTPase"/>
</dbReference>
<keyword evidence="6 8" id="KW-0460">Magnesium</keyword>
<feature type="binding site" evidence="8">
    <location>
        <begin position="415"/>
        <end position="417"/>
    </location>
    <ligand>
        <name>GTP</name>
        <dbReference type="ChEBI" id="CHEBI:37565"/>
    </ligand>
</feature>
<feature type="active site" description="Proton acceptor" evidence="8">
    <location>
        <position position="14"/>
    </location>
</feature>
<keyword evidence="12" id="KW-1185">Reference proteome</keyword>
<comment type="similarity">
    <text evidence="8 10">Belongs to the adenylosuccinate synthetase family.</text>
</comment>
<dbReference type="PANTHER" id="PTHR11846:SF0">
    <property type="entry name" value="ADENYLOSUCCINATE SYNTHETASE"/>
    <property type="match status" value="1"/>
</dbReference>
<dbReference type="FunFam" id="3.90.170.10:FF:000001">
    <property type="entry name" value="Adenylosuccinate synthetase"/>
    <property type="match status" value="1"/>
</dbReference>
<feature type="binding site" evidence="8">
    <location>
        <begin position="41"/>
        <end position="43"/>
    </location>
    <ligand>
        <name>GTP</name>
        <dbReference type="ChEBI" id="CHEBI:37565"/>
    </ligand>
</feature>
<dbReference type="InterPro" id="IPR018220">
    <property type="entry name" value="Adenylosuccin_syn_GTP-bd"/>
</dbReference>
<feature type="binding site" evidence="8">
    <location>
        <position position="41"/>
    </location>
    <ligand>
        <name>Mg(2+)</name>
        <dbReference type="ChEBI" id="CHEBI:18420"/>
    </ligand>
</feature>
<dbReference type="Proteomes" id="UP000636949">
    <property type="component" value="Unassembled WGS sequence"/>
</dbReference>
<dbReference type="EC" id="6.3.4.4" evidence="8 10"/>
<reference evidence="11" key="2">
    <citation type="submission" date="2020-09" db="EMBL/GenBank/DDBJ databases">
        <authorList>
            <person name="Sun Q."/>
            <person name="Zhou Y."/>
        </authorList>
    </citation>
    <scope>NUCLEOTIDE SEQUENCE</scope>
    <source>
        <strain evidence="11">CGMCC 1.15758</strain>
    </source>
</reference>
<dbReference type="InterPro" id="IPR001114">
    <property type="entry name" value="Adenylosuccinate_synthetase"/>
</dbReference>
<evidence type="ECO:0000256" key="9">
    <source>
        <dbReference type="PROSITE-ProRule" id="PRU10134"/>
    </source>
</evidence>
<feature type="binding site" description="in other chain" evidence="8">
    <location>
        <position position="305"/>
    </location>
    <ligand>
        <name>IMP</name>
        <dbReference type="ChEBI" id="CHEBI:58053"/>
        <note>ligand shared between dimeric partners</note>
    </ligand>
</feature>
<feature type="binding site" description="in other chain" evidence="8">
    <location>
        <position position="130"/>
    </location>
    <ligand>
        <name>IMP</name>
        <dbReference type="ChEBI" id="CHEBI:58053"/>
        <note>ligand shared between dimeric partners</note>
    </ligand>
</feature>
<dbReference type="EMBL" id="BMJS01000015">
    <property type="protein sequence ID" value="GGF98530.1"/>
    <property type="molecule type" value="Genomic_DNA"/>
</dbReference>
<evidence type="ECO:0000256" key="7">
    <source>
        <dbReference type="ARBA" id="ARBA00023134"/>
    </source>
</evidence>